<dbReference type="PIRSF" id="PIRSF006092">
    <property type="entry name" value="GreA_GreB"/>
    <property type="match status" value="1"/>
</dbReference>
<keyword evidence="13" id="KW-0251">Elongation factor</keyword>
<dbReference type="FunFam" id="3.10.50.30:FF:000001">
    <property type="entry name" value="Transcription elongation factor GreA"/>
    <property type="match status" value="1"/>
</dbReference>
<dbReference type="InterPro" id="IPR001437">
    <property type="entry name" value="Tscrpt_elong_fac_GreA/B_C"/>
</dbReference>
<dbReference type="PROSITE" id="PS00829">
    <property type="entry name" value="GREAB_1"/>
    <property type="match status" value="1"/>
</dbReference>
<gene>
    <name evidence="9" type="primary">greA</name>
    <name evidence="13" type="ordered locus">Tsac_0955</name>
</gene>
<reference evidence="13 14" key="1">
    <citation type="journal article" date="2014" name="Appl. Environ. Microbiol.">
        <title>Profile of Secreted Hydrolases, Associated Proteins, and SlpA in Thermoanaerobacterium saccharolyticum during the Degradation of Hemicellulose.</title>
        <authorList>
            <person name="Currie D.H."/>
            <person name="Guss A.M."/>
            <person name="Herring C.D."/>
            <person name="Giannone R.J."/>
            <person name="Johnson C.M."/>
            <person name="Lankford P.K."/>
            <person name="Brown S.D."/>
            <person name="Hettich R.L."/>
            <person name="Lynd L.R."/>
        </authorList>
    </citation>
    <scope>NUCLEOTIDE SEQUENCE [LARGE SCALE GENOMIC DNA]</scope>
    <source>
        <strain evidence="14">DSM 8691 / JW/SL-YS485</strain>
    </source>
</reference>
<dbReference type="Pfam" id="PF01272">
    <property type="entry name" value="GreA_GreB"/>
    <property type="match status" value="1"/>
</dbReference>
<dbReference type="KEGG" id="tsh:Tsac_0955"/>
<dbReference type="NCBIfam" id="NF001263">
    <property type="entry name" value="PRK00226.1-4"/>
    <property type="match status" value="1"/>
</dbReference>
<keyword evidence="13" id="KW-0648">Protein biosynthesis</keyword>
<dbReference type="eggNOG" id="COG0782">
    <property type="taxonomic scope" value="Bacteria"/>
</dbReference>
<keyword evidence="4" id="KW-0175">Coiled coil</keyword>
<proteinExistence type="inferred from homology"/>
<keyword evidence="14" id="KW-1185">Reference proteome</keyword>
<comment type="similarity">
    <text evidence="1 9 10">Belongs to the GreA/GreB family.</text>
</comment>
<dbReference type="InterPro" id="IPR036953">
    <property type="entry name" value="GreA/GreB_C_sf"/>
</dbReference>
<protein>
    <recommendedName>
        <fullName evidence="2 9">Transcription elongation factor GreA</fullName>
    </recommendedName>
    <alternativeName>
        <fullName evidence="8 9">Transcript cleavage factor GreA</fullName>
    </alternativeName>
</protein>
<dbReference type="GO" id="GO:0003746">
    <property type="term" value="F:translation elongation factor activity"/>
    <property type="evidence" value="ECO:0007669"/>
    <property type="project" value="UniProtKB-KW"/>
</dbReference>
<evidence type="ECO:0000256" key="8">
    <source>
        <dbReference type="ARBA" id="ARBA00030776"/>
    </source>
</evidence>
<evidence type="ECO:0000256" key="10">
    <source>
        <dbReference type="RuleBase" id="RU000556"/>
    </source>
</evidence>
<evidence type="ECO:0000256" key="1">
    <source>
        <dbReference type="ARBA" id="ARBA00008213"/>
    </source>
</evidence>
<dbReference type="GO" id="GO:0003677">
    <property type="term" value="F:DNA binding"/>
    <property type="evidence" value="ECO:0007669"/>
    <property type="project" value="UniProtKB-UniRule"/>
</dbReference>
<keyword evidence="5 9" id="KW-0238">DNA-binding</keyword>
<dbReference type="SUPFAM" id="SSF54534">
    <property type="entry name" value="FKBP-like"/>
    <property type="match status" value="1"/>
</dbReference>
<evidence type="ECO:0000256" key="7">
    <source>
        <dbReference type="ARBA" id="ARBA00024916"/>
    </source>
</evidence>
<keyword evidence="3 9" id="KW-0805">Transcription regulation</keyword>
<name>I3VTX6_THESW</name>
<sequence>MGKQVILTYDGLKKLEEELDYLKSVKRPEVAEKIKQARAFGDLSENSEYDEAKNEQAFIEGRIATIEAMLRNAQVIDEEDITIDKVGVGCTVKVYDEDFKEEAEYTIVGSTEADPMNNKISDESPIGKALLGKKVGDTISVEVPAGIIKLKVLEIHK</sequence>
<dbReference type="SUPFAM" id="SSF46557">
    <property type="entry name" value="GreA transcript cleavage protein, N-terminal domain"/>
    <property type="match status" value="1"/>
</dbReference>
<evidence type="ECO:0000256" key="3">
    <source>
        <dbReference type="ARBA" id="ARBA00023015"/>
    </source>
</evidence>
<evidence type="ECO:0000256" key="4">
    <source>
        <dbReference type="ARBA" id="ARBA00023054"/>
    </source>
</evidence>
<dbReference type="HAMAP" id="MF_00105">
    <property type="entry name" value="GreA_GreB"/>
    <property type="match status" value="1"/>
</dbReference>
<dbReference type="Gene3D" id="3.10.50.30">
    <property type="entry name" value="Transcription elongation factor, GreA/GreB, C-terminal domain"/>
    <property type="match status" value="1"/>
</dbReference>
<dbReference type="InterPro" id="IPR018151">
    <property type="entry name" value="TF_GreA/GreB_CS"/>
</dbReference>
<dbReference type="Gene3D" id="1.10.287.180">
    <property type="entry name" value="Transcription elongation factor, GreA/GreB, N-terminal domain"/>
    <property type="match status" value="1"/>
</dbReference>
<dbReference type="NCBIfam" id="TIGR01462">
    <property type="entry name" value="greA"/>
    <property type="match status" value="1"/>
</dbReference>
<evidence type="ECO:0000313" key="13">
    <source>
        <dbReference type="EMBL" id="AFK85971.1"/>
    </source>
</evidence>
<keyword evidence="6 9" id="KW-0804">Transcription</keyword>
<dbReference type="InterPro" id="IPR036805">
    <property type="entry name" value="Tscrpt_elong_fac_GreA/B_N_sf"/>
</dbReference>
<dbReference type="GO" id="GO:0032784">
    <property type="term" value="P:regulation of DNA-templated transcription elongation"/>
    <property type="evidence" value="ECO:0007669"/>
    <property type="project" value="UniProtKB-UniRule"/>
</dbReference>
<evidence type="ECO:0000259" key="11">
    <source>
        <dbReference type="Pfam" id="PF01272"/>
    </source>
</evidence>
<accession>I3VTX6</accession>
<evidence type="ECO:0000256" key="2">
    <source>
        <dbReference type="ARBA" id="ARBA00013729"/>
    </source>
</evidence>
<feature type="domain" description="Transcription elongation factor GreA/GreB C-terminal" evidence="11">
    <location>
        <begin position="84"/>
        <end position="156"/>
    </location>
</feature>
<comment type="function">
    <text evidence="7 9 10">Necessary for efficient RNA polymerase transcription elongation past template-encoded arresting sites. The arresting sites in DNA have the property of trapping a certain fraction of elongating RNA polymerases that pass through, resulting in locked ternary complexes. Cleavage of the nascent transcript by cleavage factors such as GreA or GreB allows the resumption of elongation from the new 3'terminus. GreA releases sequences of 2 to 3 nucleotides.</text>
</comment>
<dbReference type="PANTHER" id="PTHR30437">
    <property type="entry name" value="TRANSCRIPTION ELONGATION FACTOR GREA"/>
    <property type="match status" value="1"/>
</dbReference>
<dbReference type="STRING" id="1094508.Tsac_0955"/>
<dbReference type="PROSITE" id="PS00830">
    <property type="entry name" value="GREAB_2"/>
    <property type="match status" value="1"/>
</dbReference>
<dbReference type="EMBL" id="CP003184">
    <property type="protein sequence ID" value="AFK85971.1"/>
    <property type="molecule type" value="Genomic_DNA"/>
</dbReference>
<organism evidence="13 14">
    <name type="scientific">Thermoanaerobacterium saccharolyticum (strain DSM 8691 / JW/SL-YS485)</name>
    <dbReference type="NCBI Taxonomy" id="1094508"/>
    <lineage>
        <taxon>Bacteria</taxon>
        <taxon>Bacillati</taxon>
        <taxon>Bacillota</taxon>
        <taxon>Clostridia</taxon>
        <taxon>Thermoanaerobacterales</taxon>
        <taxon>Thermoanaerobacteraceae</taxon>
        <taxon>Thermoanaerobacterium</taxon>
    </lineage>
</organism>
<evidence type="ECO:0000256" key="9">
    <source>
        <dbReference type="HAMAP-Rule" id="MF_00105"/>
    </source>
</evidence>
<dbReference type="Pfam" id="PF03449">
    <property type="entry name" value="GreA_GreB_N"/>
    <property type="match status" value="1"/>
</dbReference>
<dbReference type="InterPro" id="IPR028624">
    <property type="entry name" value="Tscrpt_elong_fac_GreA/B"/>
</dbReference>
<evidence type="ECO:0000256" key="5">
    <source>
        <dbReference type="ARBA" id="ARBA00023125"/>
    </source>
</evidence>
<dbReference type="PANTHER" id="PTHR30437:SF4">
    <property type="entry name" value="TRANSCRIPTION ELONGATION FACTOR GREA"/>
    <property type="match status" value="1"/>
</dbReference>
<dbReference type="Proteomes" id="UP000006178">
    <property type="component" value="Chromosome"/>
</dbReference>
<evidence type="ECO:0000256" key="6">
    <source>
        <dbReference type="ARBA" id="ARBA00023163"/>
    </source>
</evidence>
<evidence type="ECO:0000313" key="14">
    <source>
        <dbReference type="Proteomes" id="UP000006178"/>
    </source>
</evidence>
<dbReference type="RefSeq" id="WP_014757874.1">
    <property type="nucleotide sequence ID" value="NC_017992.1"/>
</dbReference>
<dbReference type="FunFam" id="1.10.287.180:FF:000001">
    <property type="entry name" value="Transcription elongation factor GreA"/>
    <property type="match status" value="1"/>
</dbReference>
<evidence type="ECO:0000259" key="12">
    <source>
        <dbReference type="Pfam" id="PF03449"/>
    </source>
</evidence>
<dbReference type="InterPro" id="IPR006359">
    <property type="entry name" value="Tscrpt_elong_fac_GreA"/>
</dbReference>
<dbReference type="PATRIC" id="fig|1094508.3.peg.966"/>
<dbReference type="InterPro" id="IPR023459">
    <property type="entry name" value="Tscrpt_elong_fac_GreA/B_fam"/>
</dbReference>
<dbReference type="GO" id="GO:0070063">
    <property type="term" value="F:RNA polymerase binding"/>
    <property type="evidence" value="ECO:0007669"/>
    <property type="project" value="InterPro"/>
</dbReference>
<feature type="domain" description="Transcription elongation factor GreA/GreB N-terminal" evidence="12">
    <location>
        <begin position="5"/>
        <end position="75"/>
    </location>
</feature>
<dbReference type="InterPro" id="IPR022691">
    <property type="entry name" value="Tscrpt_elong_fac_GreA/B_N"/>
</dbReference>
<dbReference type="AlphaFoldDB" id="I3VTX6"/>
<dbReference type="GO" id="GO:0006354">
    <property type="term" value="P:DNA-templated transcription elongation"/>
    <property type="evidence" value="ECO:0007669"/>
    <property type="project" value="TreeGrafter"/>
</dbReference>
<dbReference type="NCBIfam" id="NF001261">
    <property type="entry name" value="PRK00226.1-2"/>
    <property type="match status" value="1"/>
</dbReference>